<sequence>MESAIEHLSDSGTEIASSNFNFITAFSHSFNFLVAQDHFDLITEGGEYILDITNHMSHVNAGQLYEFHGKGKIRHQQ</sequence>
<proteinExistence type="predicted"/>
<dbReference type="Proteomes" id="UP000032304">
    <property type="component" value="Chromosome 2"/>
</dbReference>
<keyword evidence="2" id="KW-1185">Reference proteome</keyword>
<dbReference type="Gramene" id="KJB15053">
    <property type="protein sequence ID" value="KJB15053"/>
    <property type="gene ID" value="B456_002G158000"/>
</dbReference>
<evidence type="ECO:0000313" key="2">
    <source>
        <dbReference type="Proteomes" id="UP000032304"/>
    </source>
</evidence>
<reference evidence="1 2" key="1">
    <citation type="journal article" date="2012" name="Nature">
        <title>Repeated polyploidization of Gossypium genomes and the evolution of spinnable cotton fibres.</title>
        <authorList>
            <person name="Paterson A.H."/>
            <person name="Wendel J.F."/>
            <person name="Gundlach H."/>
            <person name="Guo H."/>
            <person name="Jenkins J."/>
            <person name="Jin D."/>
            <person name="Llewellyn D."/>
            <person name="Showmaker K.C."/>
            <person name="Shu S."/>
            <person name="Udall J."/>
            <person name="Yoo M.J."/>
            <person name="Byers R."/>
            <person name="Chen W."/>
            <person name="Doron-Faigenboim A."/>
            <person name="Duke M.V."/>
            <person name="Gong L."/>
            <person name="Grimwood J."/>
            <person name="Grover C."/>
            <person name="Grupp K."/>
            <person name="Hu G."/>
            <person name="Lee T.H."/>
            <person name="Li J."/>
            <person name="Lin L."/>
            <person name="Liu T."/>
            <person name="Marler B.S."/>
            <person name="Page J.T."/>
            <person name="Roberts A.W."/>
            <person name="Romanel E."/>
            <person name="Sanders W.S."/>
            <person name="Szadkowski E."/>
            <person name="Tan X."/>
            <person name="Tang H."/>
            <person name="Xu C."/>
            <person name="Wang J."/>
            <person name="Wang Z."/>
            <person name="Zhang D."/>
            <person name="Zhang L."/>
            <person name="Ashrafi H."/>
            <person name="Bedon F."/>
            <person name="Bowers J.E."/>
            <person name="Brubaker C.L."/>
            <person name="Chee P.W."/>
            <person name="Das S."/>
            <person name="Gingle A.R."/>
            <person name="Haigler C.H."/>
            <person name="Harker D."/>
            <person name="Hoffmann L.V."/>
            <person name="Hovav R."/>
            <person name="Jones D.C."/>
            <person name="Lemke C."/>
            <person name="Mansoor S."/>
            <person name="ur Rahman M."/>
            <person name="Rainville L.N."/>
            <person name="Rambani A."/>
            <person name="Reddy U.K."/>
            <person name="Rong J.K."/>
            <person name="Saranga Y."/>
            <person name="Scheffler B.E."/>
            <person name="Scheffler J.A."/>
            <person name="Stelly D.M."/>
            <person name="Triplett B.A."/>
            <person name="Van Deynze A."/>
            <person name="Vaslin M.F."/>
            <person name="Waghmare V.N."/>
            <person name="Walford S.A."/>
            <person name="Wright R.J."/>
            <person name="Zaki E.A."/>
            <person name="Zhang T."/>
            <person name="Dennis E.S."/>
            <person name="Mayer K.F."/>
            <person name="Peterson D.G."/>
            <person name="Rokhsar D.S."/>
            <person name="Wang X."/>
            <person name="Schmutz J."/>
        </authorList>
    </citation>
    <scope>NUCLEOTIDE SEQUENCE [LARGE SCALE GENOMIC DNA]</scope>
</reference>
<dbReference type="AlphaFoldDB" id="A0A0D2NNR9"/>
<protein>
    <submittedName>
        <fullName evidence="1">Uncharacterized protein</fullName>
    </submittedName>
</protein>
<evidence type="ECO:0000313" key="1">
    <source>
        <dbReference type="EMBL" id="KJB15053.1"/>
    </source>
</evidence>
<name>A0A0D2NNR9_GOSRA</name>
<accession>A0A0D2NNR9</accession>
<organism evidence="1 2">
    <name type="scientific">Gossypium raimondii</name>
    <name type="common">Peruvian cotton</name>
    <name type="synonym">Gossypium klotzschianum subsp. raimondii</name>
    <dbReference type="NCBI Taxonomy" id="29730"/>
    <lineage>
        <taxon>Eukaryota</taxon>
        <taxon>Viridiplantae</taxon>
        <taxon>Streptophyta</taxon>
        <taxon>Embryophyta</taxon>
        <taxon>Tracheophyta</taxon>
        <taxon>Spermatophyta</taxon>
        <taxon>Magnoliopsida</taxon>
        <taxon>eudicotyledons</taxon>
        <taxon>Gunneridae</taxon>
        <taxon>Pentapetalae</taxon>
        <taxon>rosids</taxon>
        <taxon>malvids</taxon>
        <taxon>Malvales</taxon>
        <taxon>Malvaceae</taxon>
        <taxon>Malvoideae</taxon>
        <taxon>Gossypium</taxon>
    </lineage>
</organism>
<dbReference type="EMBL" id="CM001741">
    <property type="protein sequence ID" value="KJB15053.1"/>
    <property type="molecule type" value="Genomic_DNA"/>
</dbReference>
<gene>
    <name evidence="1" type="ORF">B456_002G158000</name>
</gene>